<reference evidence="1" key="1">
    <citation type="journal article" date="2020" name="Stud. Mycol.">
        <title>101 Dothideomycetes genomes: a test case for predicting lifestyles and emergence of pathogens.</title>
        <authorList>
            <person name="Haridas S."/>
            <person name="Albert R."/>
            <person name="Binder M."/>
            <person name="Bloem J."/>
            <person name="Labutti K."/>
            <person name="Salamov A."/>
            <person name="Andreopoulos B."/>
            <person name="Baker S."/>
            <person name="Barry K."/>
            <person name="Bills G."/>
            <person name="Bluhm B."/>
            <person name="Cannon C."/>
            <person name="Castanera R."/>
            <person name="Culley D."/>
            <person name="Daum C."/>
            <person name="Ezra D."/>
            <person name="Gonzalez J."/>
            <person name="Henrissat B."/>
            <person name="Kuo A."/>
            <person name="Liang C."/>
            <person name="Lipzen A."/>
            <person name="Lutzoni F."/>
            <person name="Magnuson J."/>
            <person name="Mondo S."/>
            <person name="Nolan M."/>
            <person name="Ohm R."/>
            <person name="Pangilinan J."/>
            <person name="Park H.-J."/>
            <person name="Ramirez L."/>
            <person name="Alfaro M."/>
            <person name="Sun H."/>
            <person name="Tritt A."/>
            <person name="Yoshinaga Y."/>
            <person name="Zwiers L.-H."/>
            <person name="Turgeon B."/>
            <person name="Goodwin S."/>
            <person name="Spatafora J."/>
            <person name="Crous P."/>
            <person name="Grigoriev I."/>
        </authorList>
    </citation>
    <scope>NUCLEOTIDE SEQUENCE</scope>
    <source>
        <strain evidence="1">CBS 122368</strain>
    </source>
</reference>
<dbReference type="Proteomes" id="UP000800094">
    <property type="component" value="Unassembled WGS sequence"/>
</dbReference>
<dbReference type="RefSeq" id="XP_033675599.1">
    <property type="nucleotide sequence ID" value="XM_033830598.1"/>
</dbReference>
<dbReference type="GeneID" id="54583928"/>
<proteinExistence type="predicted"/>
<sequence length="308" mass="34525">MAEPQPEPVAILSCRADFEKAFKWDCNRILNYLLTVAWDDQKRNPKKNLDGVCGYLMRRVRNRLGFGDGAILGGLSINRPPATILWTGPGPNSEQRQIPICEFLAAVAFILTETSIISVESPEQCCYPLLAMYGKWCTTICQEFANLGTACQVPSKVAISWLWTGHGQIQKIVLGSCMAGNPEGPNNEESFRKRCWQFRKEVVMRSIWDYGDAIAPNLANPNERGFYDWGVCAETYPFHLLATAHPSMKPYVYGRTLVCLGGISKCDIYESTDVQTLLSGPCPNCQIYVERLGGVPTNYGYEKWRKEA</sequence>
<gene>
    <name evidence="1" type="ORF">BU26DRAFT_525829</name>
</gene>
<evidence type="ECO:0000313" key="2">
    <source>
        <dbReference type="Proteomes" id="UP000800094"/>
    </source>
</evidence>
<dbReference type="OrthoDB" id="5350472at2759"/>
<evidence type="ECO:0000313" key="1">
    <source>
        <dbReference type="EMBL" id="KAF2240595.1"/>
    </source>
</evidence>
<organism evidence="1 2">
    <name type="scientific">Trematosphaeria pertusa</name>
    <dbReference type="NCBI Taxonomy" id="390896"/>
    <lineage>
        <taxon>Eukaryota</taxon>
        <taxon>Fungi</taxon>
        <taxon>Dikarya</taxon>
        <taxon>Ascomycota</taxon>
        <taxon>Pezizomycotina</taxon>
        <taxon>Dothideomycetes</taxon>
        <taxon>Pleosporomycetidae</taxon>
        <taxon>Pleosporales</taxon>
        <taxon>Massarineae</taxon>
        <taxon>Trematosphaeriaceae</taxon>
        <taxon>Trematosphaeria</taxon>
    </lineage>
</organism>
<keyword evidence="2" id="KW-1185">Reference proteome</keyword>
<dbReference type="AlphaFoldDB" id="A0A6A6HR23"/>
<dbReference type="EMBL" id="ML987216">
    <property type="protein sequence ID" value="KAF2240595.1"/>
    <property type="molecule type" value="Genomic_DNA"/>
</dbReference>
<name>A0A6A6HR23_9PLEO</name>
<protein>
    <submittedName>
        <fullName evidence="1">Uncharacterized protein</fullName>
    </submittedName>
</protein>
<accession>A0A6A6HR23</accession>